<dbReference type="GO" id="GO:0005829">
    <property type="term" value="C:cytosol"/>
    <property type="evidence" value="ECO:0007669"/>
    <property type="project" value="UniProtKB-SubCell"/>
</dbReference>
<sequence length="233" mass="25899">MKNREPFQFQFCGNGKVDNPDRINRTALSLSCKASSNQLLAFATANIYSLFSYQLDSLSSLDLSSLWVVLVFHFYFSASSMAASSSREAMNKQLLDFIHSMEQEGLVDYRFAKVHMLKESSGPFFFASLLPTFCRDSTATLRDLTVALGQPLLNYHDLGELCFKIKGGAACLGVCRMAHACGQLHRAVQKRATKESLITALNAAKQEFSIMQEKLETLVQLETKIVSNETDGP</sequence>
<dbReference type="EMBL" id="JAIQCV010000009">
    <property type="protein sequence ID" value="KAH1064507.1"/>
    <property type="molecule type" value="Genomic_DNA"/>
</dbReference>
<dbReference type="AlphaFoldDB" id="A0A9D3ZTC2"/>
<dbReference type="GO" id="GO:0000160">
    <property type="term" value="P:phosphorelay signal transduction system"/>
    <property type="evidence" value="ECO:0007669"/>
    <property type="project" value="UniProtKB-UniRule"/>
</dbReference>
<proteinExistence type="predicted"/>
<dbReference type="GO" id="GO:0009736">
    <property type="term" value="P:cytokinin-activated signaling pathway"/>
    <property type="evidence" value="ECO:0007669"/>
    <property type="project" value="UniProtKB-KW"/>
</dbReference>
<protein>
    <recommendedName>
        <fullName evidence="2">Histidine-containing phosphotransfer protein</fullName>
    </recommendedName>
</protein>
<name>A0A9D3ZTC2_9ROSI</name>
<keyword evidence="2" id="KW-0932">Cytokinin signaling pathway</keyword>
<dbReference type="PANTHER" id="PTHR28242">
    <property type="entry name" value="PHOSPHORELAY INTERMEDIATE PROTEIN YPD1"/>
    <property type="match status" value="1"/>
</dbReference>
<dbReference type="GO" id="GO:0005634">
    <property type="term" value="C:nucleus"/>
    <property type="evidence" value="ECO:0007669"/>
    <property type="project" value="UniProtKB-SubCell"/>
</dbReference>
<comment type="caution">
    <text evidence="3">The sequence shown here is derived from an EMBL/GenBank/DDBJ whole genome shotgun (WGS) entry which is preliminary data.</text>
</comment>
<comment type="domain">
    <text evidence="2">Histidine-containing phosphotransfer domain (HPt) contains an active histidine that mediates the phosphotransfer.</text>
</comment>
<dbReference type="Gene3D" id="1.20.120.160">
    <property type="entry name" value="HPT domain"/>
    <property type="match status" value="1"/>
</dbReference>
<keyword evidence="4" id="KW-1185">Reference proteome</keyword>
<dbReference type="PANTHER" id="PTHR28242:SF63">
    <property type="entry name" value="HISTIDINE-CONTAINING PHOSPHOTRANSFER PROTEIN"/>
    <property type="match status" value="1"/>
</dbReference>
<comment type="function">
    <text evidence="2">Functions as a two-component phosphorelay mediators between cytokinin sensor histidine kinases and response regulators (B-type ARRs). Plays an important role in propagating cytokinin signal transduction.</text>
</comment>
<reference evidence="3 4" key="1">
    <citation type="journal article" date="2021" name="Plant Biotechnol. J.">
        <title>Multi-omics assisted identification of the key and species-specific regulatory components of drought-tolerant mechanisms in Gossypium stocksii.</title>
        <authorList>
            <person name="Yu D."/>
            <person name="Ke L."/>
            <person name="Zhang D."/>
            <person name="Wu Y."/>
            <person name="Sun Y."/>
            <person name="Mei J."/>
            <person name="Sun J."/>
            <person name="Sun Y."/>
        </authorList>
    </citation>
    <scope>NUCLEOTIDE SEQUENCE [LARGE SCALE GENOMIC DNA]</scope>
    <source>
        <strain evidence="4">cv. E1</strain>
        <tissue evidence="3">Leaf</tissue>
    </source>
</reference>
<dbReference type="Proteomes" id="UP000828251">
    <property type="component" value="Unassembled WGS sequence"/>
</dbReference>
<keyword evidence="1 2" id="KW-0902">Two-component regulatory system</keyword>
<evidence type="ECO:0000313" key="4">
    <source>
        <dbReference type="Proteomes" id="UP000828251"/>
    </source>
</evidence>
<dbReference type="InterPro" id="IPR036641">
    <property type="entry name" value="HPT_dom_sf"/>
</dbReference>
<dbReference type="GO" id="GO:0009927">
    <property type="term" value="F:histidine phosphotransfer kinase activity"/>
    <property type="evidence" value="ECO:0007669"/>
    <property type="project" value="UniProtKB-UniRule"/>
</dbReference>
<gene>
    <name evidence="3" type="ORF">J1N35_029494</name>
</gene>
<organism evidence="3 4">
    <name type="scientific">Gossypium stocksii</name>
    <dbReference type="NCBI Taxonomy" id="47602"/>
    <lineage>
        <taxon>Eukaryota</taxon>
        <taxon>Viridiplantae</taxon>
        <taxon>Streptophyta</taxon>
        <taxon>Embryophyta</taxon>
        <taxon>Tracheophyta</taxon>
        <taxon>Spermatophyta</taxon>
        <taxon>Magnoliopsida</taxon>
        <taxon>eudicotyledons</taxon>
        <taxon>Gunneridae</taxon>
        <taxon>Pentapetalae</taxon>
        <taxon>rosids</taxon>
        <taxon>malvids</taxon>
        <taxon>Malvales</taxon>
        <taxon>Malvaceae</taxon>
        <taxon>Malvoideae</taxon>
        <taxon>Gossypium</taxon>
    </lineage>
</organism>
<evidence type="ECO:0000256" key="1">
    <source>
        <dbReference type="ARBA" id="ARBA00023012"/>
    </source>
</evidence>
<comment type="subcellular location">
    <subcellularLocation>
        <location evidence="2">Cytoplasm</location>
        <location evidence="2">Cytosol</location>
    </subcellularLocation>
    <subcellularLocation>
        <location evidence="2">Nucleus</location>
    </subcellularLocation>
</comment>
<dbReference type="OrthoDB" id="591185at2759"/>
<accession>A0A9D3ZTC2</accession>
<dbReference type="InterPro" id="IPR045871">
    <property type="entry name" value="AHP1-5/YPD1"/>
</dbReference>
<evidence type="ECO:0000313" key="3">
    <source>
        <dbReference type="EMBL" id="KAH1064507.1"/>
    </source>
</evidence>
<evidence type="ECO:0000256" key="2">
    <source>
        <dbReference type="RuleBase" id="RU369004"/>
    </source>
</evidence>
<dbReference type="SUPFAM" id="SSF47226">
    <property type="entry name" value="Histidine-containing phosphotransfer domain, HPT domain"/>
    <property type="match status" value="1"/>
</dbReference>
<dbReference type="GO" id="GO:0043424">
    <property type="term" value="F:protein histidine kinase binding"/>
    <property type="evidence" value="ECO:0007669"/>
    <property type="project" value="UniProtKB-UniRule"/>
</dbReference>